<dbReference type="CDD" id="cd17339">
    <property type="entry name" value="MFS_NIMT_CynX_like"/>
    <property type="match status" value="1"/>
</dbReference>
<keyword evidence="9" id="KW-1185">Reference proteome</keyword>
<dbReference type="PANTHER" id="PTHR23523">
    <property type="match status" value="1"/>
</dbReference>
<feature type="transmembrane region" description="Helical" evidence="6">
    <location>
        <begin position="246"/>
        <end position="270"/>
    </location>
</feature>
<feature type="transmembrane region" description="Helical" evidence="6">
    <location>
        <begin position="137"/>
        <end position="158"/>
    </location>
</feature>
<organism evidence="8 9">
    <name type="scientific">Halalkalibacter oceani</name>
    <dbReference type="NCBI Taxonomy" id="1653776"/>
    <lineage>
        <taxon>Bacteria</taxon>
        <taxon>Bacillati</taxon>
        <taxon>Bacillota</taxon>
        <taxon>Bacilli</taxon>
        <taxon>Bacillales</taxon>
        <taxon>Bacillaceae</taxon>
        <taxon>Halalkalibacter</taxon>
    </lineage>
</organism>
<gene>
    <name evidence="8" type="ORF">M3202_12305</name>
</gene>
<accession>A0A9X2IPJ0</accession>
<feature type="transmembrane region" description="Helical" evidence="6">
    <location>
        <begin position="211"/>
        <end position="234"/>
    </location>
</feature>
<dbReference type="EMBL" id="JAMBOL010000010">
    <property type="protein sequence ID" value="MCM3714861.1"/>
    <property type="molecule type" value="Genomic_DNA"/>
</dbReference>
<proteinExistence type="predicted"/>
<keyword evidence="4 6" id="KW-1133">Transmembrane helix</keyword>
<evidence type="ECO:0000256" key="2">
    <source>
        <dbReference type="ARBA" id="ARBA00022448"/>
    </source>
</evidence>
<dbReference type="RefSeq" id="WP_251223706.1">
    <property type="nucleotide sequence ID" value="NZ_JAMBOL010000010.1"/>
</dbReference>
<dbReference type="AlphaFoldDB" id="A0A9X2IPJ0"/>
<feature type="transmembrane region" description="Helical" evidence="6">
    <location>
        <begin position="170"/>
        <end position="190"/>
    </location>
</feature>
<feature type="transmembrane region" description="Helical" evidence="6">
    <location>
        <begin position="344"/>
        <end position="360"/>
    </location>
</feature>
<evidence type="ECO:0000256" key="3">
    <source>
        <dbReference type="ARBA" id="ARBA00022692"/>
    </source>
</evidence>
<evidence type="ECO:0000256" key="4">
    <source>
        <dbReference type="ARBA" id="ARBA00022989"/>
    </source>
</evidence>
<feature type="transmembrane region" description="Helical" evidence="6">
    <location>
        <begin position="366"/>
        <end position="388"/>
    </location>
</feature>
<dbReference type="SUPFAM" id="SSF103473">
    <property type="entry name" value="MFS general substrate transporter"/>
    <property type="match status" value="1"/>
</dbReference>
<sequence>MAGSKHVSLRTWLFLAAVIIAAFNLRSAITSVGPLIGWIRADTGMSNTAIGLLTTLPLLAFGVFSIVAPKMGRRLGNETVVFLALVVLTAGILLRSTGYLSALFVGTAMIGLGIAICNVLILAIVKEKYPEKMGVMTGLFTTSMSLMAALASGLSIPLAETFGLGWQKALAVWALLSGAGMLIWLPQLRVQHKPKTLPVFEANSSLFRSPLAWQVTIFMGFQSAIFYCLIAWLPEILVSRGVDVPTAGWLLTVMQIAGLPATLVVPILAVRLKSQRPIVLAIVTLYLVGFIGLYSGGSVASLTLFNILLGLGQGAGISLALTLFGLRTSNGVEAANLSGMAQSGGYFLAAIGPMFMGYLFDHFHSWTPAIFLLIGCSLVMIVTGMYAAQDRVLFQKQVS</sequence>
<keyword evidence="5 6" id="KW-0472">Membrane</keyword>
<evidence type="ECO:0000256" key="6">
    <source>
        <dbReference type="SAM" id="Phobius"/>
    </source>
</evidence>
<dbReference type="InterPro" id="IPR020846">
    <property type="entry name" value="MFS_dom"/>
</dbReference>
<dbReference type="PANTHER" id="PTHR23523:SF2">
    <property type="entry name" value="2-NITROIMIDAZOLE TRANSPORTER"/>
    <property type="match status" value="1"/>
</dbReference>
<evidence type="ECO:0000313" key="8">
    <source>
        <dbReference type="EMBL" id="MCM3714861.1"/>
    </source>
</evidence>
<dbReference type="PROSITE" id="PS50850">
    <property type="entry name" value="MFS"/>
    <property type="match status" value="1"/>
</dbReference>
<dbReference type="InterPro" id="IPR011701">
    <property type="entry name" value="MFS"/>
</dbReference>
<evidence type="ECO:0000313" key="9">
    <source>
        <dbReference type="Proteomes" id="UP001139179"/>
    </source>
</evidence>
<feature type="transmembrane region" description="Helical" evidence="6">
    <location>
        <begin position="277"/>
        <end position="296"/>
    </location>
</feature>
<feature type="transmembrane region" description="Helical" evidence="6">
    <location>
        <begin position="100"/>
        <end position="125"/>
    </location>
</feature>
<protein>
    <submittedName>
        <fullName evidence="8">MFS transporter</fullName>
    </submittedName>
</protein>
<feature type="transmembrane region" description="Helical" evidence="6">
    <location>
        <begin position="302"/>
        <end position="324"/>
    </location>
</feature>
<feature type="transmembrane region" description="Helical" evidence="6">
    <location>
        <begin position="12"/>
        <end position="29"/>
    </location>
</feature>
<feature type="domain" description="Major facilitator superfamily (MFS) profile" evidence="7">
    <location>
        <begin position="14"/>
        <end position="392"/>
    </location>
</feature>
<comment type="caution">
    <text evidence="8">The sequence shown here is derived from an EMBL/GenBank/DDBJ whole genome shotgun (WGS) entry which is preliminary data.</text>
</comment>
<reference evidence="8" key="1">
    <citation type="submission" date="2022-05" db="EMBL/GenBank/DDBJ databases">
        <title>Comparative Genomics of Spacecraft Associated Microbes.</title>
        <authorList>
            <person name="Tran M.T."/>
            <person name="Wright A."/>
            <person name="Seuylemezian A."/>
            <person name="Eisen J."/>
            <person name="Coil D."/>
        </authorList>
    </citation>
    <scope>NUCLEOTIDE SEQUENCE</scope>
    <source>
        <strain evidence="8">214.1.1</strain>
    </source>
</reference>
<comment type="subcellular location">
    <subcellularLocation>
        <location evidence="1">Cell membrane</location>
        <topology evidence="1">Multi-pass membrane protein</topology>
    </subcellularLocation>
</comment>
<name>A0A9X2IPJ0_9BACI</name>
<evidence type="ECO:0000256" key="1">
    <source>
        <dbReference type="ARBA" id="ARBA00004651"/>
    </source>
</evidence>
<dbReference type="GO" id="GO:0005886">
    <property type="term" value="C:plasma membrane"/>
    <property type="evidence" value="ECO:0007669"/>
    <property type="project" value="UniProtKB-SubCell"/>
</dbReference>
<dbReference type="Gene3D" id="1.20.1250.20">
    <property type="entry name" value="MFS general substrate transporter like domains"/>
    <property type="match status" value="2"/>
</dbReference>
<keyword evidence="2" id="KW-0813">Transport</keyword>
<feature type="transmembrane region" description="Helical" evidence="6">
    <location>
        <begin position="49"/>
        <end position="68"/>
    </location>
</feature>
<feature type="transmembrane region" description="Helical" evidence="6">
    <location>
        <begin position="75"/>
        <end position="94"/>
    </location>
</feature>
<dbReference type="Pfam" id="PF07690">
    <property type="entry name" value="MFS_1"/>
    <property type="match status" value="1"/>
</dbReference>
<evidence type="ECO:0000259" key="7">
    <source>
        <dbReference type="PROSITE" id="PS50850"/>
    </source>
</evidence>
<dbReference type="InterPro" id="IPR052524">
    <property type="entry name" value="MFS_Cyanate_Porter"/>
</dbReference>
<dbReference type="InterPro" id="IPR036259">
    <property type="entry name" value="MFS_trans_sf"/>
</dbReference>
<evidence type="ECO:0000256" key="5">
    <source>
        <dbReference type="ARBA" id="ARBA00023136"/>
    </source>
</evidence>
<dbReference type="Proteomes" id="UP001139179">
    <property type="component" value="Unassembled WGS sequence"/>
</dbReference>
<keyword evidence="3 6" id="KW-0812">Transmembrane</keyword>
<dbReference type="GO" id="GO:0022857">
    <property type="term" value="F:transmembrane transporter activity"/>
    <property type="evidence" value="ECO:0007669"/>
    <property type="project" value="InterPro"/>
</dbReference>